<accession>A0A969PMW0</accession>
<reference evidence="1 2" key="1">
    <citation type="submission" date="2020-03" db="EMBL/GenBank/DDBJ databases">
        <title>Assessment of the enzymatic potential of alkaline-tolerant lipase obtained from Bacillus luteus H11 (technogenic soil) for the bioremediation of saline soils contaminated with petroleum substances.</title>
        <authorList>
            <person name="Kalwasinska A."/>
        </authorList>
    </citation>
    <scope>NUCLEOTIDE SEQUENCE [LARGE SCALE GENOMIC DNA]</scope>
    <source>
        <strain evidence="1 2">H11</strain>
    </source>
</reference>
<dbReference type="AlphaFoldDB" id="A0A969PMW0"/>
<sequence>MIHMRPQTEGNYVEYEAEGKLTEEEHERVFTELKDRIHQYGTIRLLVVLPEFPSIEASAVNDRLRFAKEHLNSIDKYALVTDSKTASAAVTLYDKLAKTDFQTFSPDGLEQARAWVKE</sequence>
<dbReference type="SUPFAM" id="SSF52091">
    <property type="entry name" value="SpoIIaa-like"/>
    <property type="match status" value="1"/>
</dbReference>
<comment type="caution">
    <text evidence="1">The sequence shown here is derived from an EMBL/GenBank/DDBJ whole genome shotgun (WGS) entry which is preliminary data.</text>
</comment>
<dbReference type="Pfam" id="PF11964">
    <property type="entry name" value="SpoIIAA-like"/>
    <property type="match status" value="1"/>
</dbReference>
<dbReference type="Proteomes" id="UP000752012">
    <property type="component" value="Unassembled WGS sequence"/>
</dbReference>
<dbReference type="InterPro" id="IPR021866">
    <property type="entry name" value="SpoIIAA-like"/>
</dbReference>
<name>A0A969PMW0_9BACI</name>
<evidence type="ECO:0000313" key="1">
    <source>
        <dbReference type="EMBL" id="NJP36208.1"/>
    </source>
</evidence>
<dbReference type="RefSeq" id="WP_168004478.1">
    <property type="nucleotide sequence ID" value="NZ_JAATHJ010000001.1"/>
</dbReference>
<dbReference type="InterPro" id="IPR038396">
    <property type="entry name" value="SpoIIAA-like_sf"/>
</dbReference>
<dbReference type="EMBL" id="JAATHJ010000001">
    <property type="protein sequence ID" value="NJP36208.1"/>
    <property type="molecule type" value="Genomic_DNA"/>
</dbReference>
<keyword evidence="2" id="KW-1185">Reference proteome</keyword>
<dbReference type="InterPro" id="IPR036513">
    <property type="entry name" value="STAS_dom_sf"/>
</dbReference>
<gene>
    <name evidence="1" type="ORF">HCN83_01255</name>
</gene>
<evidence type="ECO:0000313" key="2">
    <source>
        <dbReference type="Proteomes" id="UP000752012"/>
    </source>
</evidence>
<proteinExistence type="predicted"/>
<protein>
    <submittedName>
        <fullName evidence="1">STAS/SEC14 domain-containing protein</fullName>
    </submittedName>
</protein>
<organism evidence="1 2">
    <name type="scientific">Alkalicoccus luteus</name>
    <dbReference type="NCBI Taxonomy" id="1237094"/>
    <lineage>
        <taxon>Bacteria</taxon>
        <taxon>Bacillati</taxon>
        <taxon>Bacillota</taxon>
        <taxon>Bacilli</taxon>
        <taxon>Bacillales</taxon>
        <taxon>Bacillaceae</taxon>
        <taxon>Alkalicoccus</taxon>
    </lineage>
</organism>
<dbReference type="Gene3D" id="3.40.50.10600">
    <property type="entry name" value="SpoIIaa-like domains"/>
    <property type="match status" value="1"/>
</dbReference>